<evidence type="ECO:0000313" key="3">
    <source>
        <dbReference type="Proteomes" id="UP001345963"/>
    </source>
</evidence>
<evidence type="ECO:0000256" key="1">
    <source>
        <dbReference type="SAM" id="Phobius"/>
    </source>
</evidence>
<organism evidence="2 3">
    <name type="scientific">Ataeniobius toweri</name>
    <dbReference type="NCBI Taxonomy" id="208326"/>
    <lineage>
        <taxon>Eukaryota</taxon>
        <taxon>Metazoa</taxon>
        <taxon>Chordata</taxon>
        <taxon>Craniata</taxon>
        <taxon>Vertebrata</taxon>
        <taxon>Euteleostomi</taxon>
        <taxon>Actinopterygii</taxon>
        <taxon>Neopterygii</taxon>
        <taxon>Teleostei</taxon>
        <taxon>Neoteleostei</taxon>
        <taxon>Acanthomorphata</taxon>
        <taxon>Ovalentaria</taxon>
        <taxon>Atherinomorphae</taxon>
        <taxon>Cyprinodontiformes</taxon>
        <taxon>Goodeidae</taxon>
        <taxon>Ataeniobius</taxon>
    </lineage>
</organism>
<feature type="transmembrane region" description="Helical" evidence="1">
    <location>
        <begin position="50"/>
        <end position="71"/>
    </location>
</feature>
<name>A0ABU7AYB3_9TELE</name>
<evidence type="ECO:0000313" key="2">
    <source>
        <dbReference type="EMBL" id="MED6242458.1"/>
    </source>
</evidence>
<feature type="transmembrane region" description="Helical" evidence="1">
    <location>
        <begin position="83"/>
        <end position="102"/>
    </location>
</feature>
<accession>A0ABU7AYB3</accession>
<gene>
    <name evidence="2" type="ORF">ATANTOWER_004978</name>
</gene>
<protein>
    <submittedName>
        <fullName evidence="2">Uncharacterized protein</fullName>
    </submittedName>
</protein>
<dbReference type="Proteomes" id="UP001345963">
    <property type="component" value="Unassembled WGS sequence"/>
</dbReference>
<comment type="caution">
    <text evidence="2">The sequence shown here is derived from an EMBL/GenBank/DDBJ whole genome shotgun (WGS) entry which is preliminary data.</text>
</comment>
<keyword evidence="1" id="KW-0472">Membrane</keyword>
<dbReference type="EMBL" id="JAHUTI010031047">
    <property type="protein sequence ID" value="MED6242458.1"/>
    <property type="molecule type" value="Genomic_DNA"/>
</dbReference>
<keyword evidence="1" id="KW-1133">Transmembrane helix</keyword>
<keyword evidence="1" id="KW-0812">Transmembrane</keyword>
<reference evidence="2 3" key="1">
    <citation type="submission" date="2021-07" db="EMBL/GenBank/DDBJ databases">
        <authorList>
            <person name="Palmer J.M."/>
        </authorList>
    </citation>
    <scope>NUCLEOTIDE SEQUENCE [LARGE SCALE GENOMIC DNA]</scope>
    <source>
        <strain evidence="2 3">AT_MEX2019</strain>
        <tissue evidence="2">Muscle</tissue>
    </source>
</reference>
<sequence>MGPHQVWKGLKIDSGIFHVYINMEKEYKSINQTFFLPSNCKNSFLPSCHLLSLTFFLHFFSLLCPSFHVHFLCPTSLPSVSFFALPFTFMLFLPVFFAGSIFKTRPL</sequence>
<keyword evidence="3" id="KW-1185">Reference proteome</keyword>
<proteinExistence type="predicted"/>